<keyword evidence="1" id="KW-0808">Transferase</keyword>
<accession>A0A6I0LGU5</accession>
<dbReference type="GO" id="GO:0000030">
    <property type="term" value="F:mannosyltransferase activity"/>
    <property type="evidence" value="ECO:0007669"/>
    <property type="project" value="TreeGrafter"/>
</dbReference>
<evidence type="ECO:0000256" key="1">
    <source>
        <dbReference type="ARBA" id="ARBA00022679"/>
    </source>
</evidence>
<evidence type="ECO:0008006" key="4">
    <source>
        <dbReference type="Google" id="ProtNLM"/>
    </source>
</evidence>
<dbReference type="Proteomes" id="UP000487989">
    <property type="component" value="Unassembled WGS sequence"/>
</dbReference>
<dbReference type="InterPro" id="IPR007577">
    <property type="entry name" value="GlycoTrfase_DXD_sugar-bd_CS"/>
</dbReference>
<dbReference type="SUPFAM" id="SSF53448">
    <property type="entry name" value="Nucleotide-diphospho-sugar transferases"/>
    <property type="match status" value="1"/>
</dbReference>
<evidence type="ECO:0000313" key="3">
    <source>
        <dbReference type="Proteomes" id="UP000487989"/>
    </source>
</evidence>
<gene>
    <name evidence="2" type="ORF">GAP48_12215</name>
</gene>
<dbReference type="InterPro" id="IPR029044">
    <property type="entry name" value="Nucleotide-diphossugar_trans"/>
</dbReference>
<dbReference type="GO" id="GO:0051999">
    <property type="term" value="P:mannosyl-inositol phosphorylceramide biosynthetic process"/>
    <property type="evidence" value="ECO:0007669"/>
    <property type="project" value="TreeGrafter"/>
</dbReference>
<dbReference type="PANTHER" id="PTHR32385">
    <property type="entry name" value="MANNOSYL PHOSPHORYLINOSITOL CERAMIDE SYNTHASE"/>
    <property type="match status" value="1"/>
</dbReference>
<dbReference type="GO" id="GO:0016020">
    <property type="term" value="C:membrane"/>
    <property type="evidence" value="ECO:0007669"/>
    <property type="project" value="GOC"/>
</dbReference>
<organism evidence="2 3">
    <name type="scientific">Bacteroides uniformis</name>
    <dbReference type="NCBI Taxonomy" id="820"/>
    <lineage>
        <taxon>Bacteria</taxon>
        <taxon>Pseudomonadati</taxon>
        <taxon>Bacteroidota</taxon>
        <taxon>Bacteroidia</taxon>
        <taxon>Bacteroidales</taxon>
        <taxon>Bacteroidaceae</taxon>
        <taxon>Bacteroides</taxon>
    </lineage>
</organism>
<dbReference type="InterPro" id="IPR051706">
    <property type="entry name" value="Glycosyltransferase_domain"/>
</dbReference>
<sequence length="242" mass="29130">MIPKIIHYCWFGGNPLPEDVKVYIDSWKKYLPEFEIKKWDETNFDVNARIYTREAYYARKFAFVSDVARLEALYEEGGLYLDTDILIKKEVPREWFEREGFAGFEHDEYVGTGIIACTPKHPIIRHFLDIYEHIHYYEGLRFSLTTNVRRFTDIMKAQGFIMSNQRQELNGFLLFPQIVLCGKDWQKGRYDTDETIMFHDFQSTWGQEYLKHKYKYHLKMLITIIKWHLGGKNTKFNTIYER</sequence>
<name>A0A6I0LGU5_BACUN</name>
<proteinExistence type="predicted"/>
<protein>
    <recommendedName>
        <fullName evidence="4">Glycosyl transferase</fullName>
    </recommendedName>
</protein>
<dbReference type="RefSeq" id="WP_151881693.1">
    <property type="nucleotide sequence ID" value="NZ_WCTH01000029.1"/>
</dbReference>
<dbReference type="EMBL" id="WCTJ01000018">
    <property type="protein sequence ID" value="KAB4252642.1"/>
    <property type="molecule type" value="Genomic_DNA"/>
</dbReference>
<dbReference type="PANTHER" id="PTHR32385:SF15">
    <property type="entry name" value="INOSITOL PHOSPHOCERAMIDE MANNOSYLTRANSFERASE 1"/>
    <property type="match status" value="1"/>
</dbReference>
<comment type="caution">
    <text evidence="2">The sequence shown here is derived from an EMBL/GenBank/DDBJ whole genome shotgun (WGS) entry which is preliminary data.</text>
</comment>
<dbReference type="Pfam" id="PF04488">
    <property type="entry name" value="Gly_transf_sug"/>
    <property type="match status" value="1"/>
</dbReference>
<evidence type="ECO:0000313" key="2">
    <source>
        <dbReference type="EMBL" id="KAB4252642.1"/>
    </source>
</evidence>
<dbReference type="AlphaFoldDB" id="A0A6I0LGU5"/>
<dbReference type="Gene3D" id="3.90.550.20">
    <property type="match status" value="1"/>
</dbReference>
<reference evidence="2 3" key="1">
    <citation type="journal article" date="2019" name="Nat. Med.">
        <title>A library of human gut bacterial isolates paired with longitudinal multiomics data enables mechanistic microbiome research.</title>
        <authorList>
            <person name="Poyet M."/>
            <person name="Groussin M."/>
            <person name="Gibbons S.M."/>
            <person name="Avila-Pacheco J."/>
            <person name="Jiang X."/>
            <person name="Kearney S.M."/>
            <person name="Perrotta A.R."/>
            <person name="Berdy B."/>
            <person name="Zhao S."/>
            <person name="Lieberman T.D."/>
            <person name="Swanson P.K."/>
            <person name="Smith M."/>
            <person name="Roesemann S."/>
            <person name="Alexander J.E."/>
            <person name="Rich S.A."/>
            <person name="Livny J."/>
            <person name="Vlamakis H."/>
            <person name="Clish C."/>
            <person name="Bullock K."/>
            <person name="Deik A."/>
            <person name="Scott J."/>
            <person name="Pierce K.A."/>
            <person name="Xavier R.J."/>
            <person name="Alm E.J."/>
        </authorList>
    </citation>
    <scope>NUCLEOTIDE SEQUENCE [LARGE SCALE GENOMIC DNA]</scope>
    <source>
        <strain evidence="2 3">BIOML-A3</strain>
    </source>
</reference>